<evidence type="ECO:0000256" key="2">
    <source>
        <dbReference type="ARBA" id="ARBA00022473"/>
    </source>
</evidence>
<dbReference type="Pfam" id="PF02519">
    <property type="entry name" value="Auxin_inducible"/>
    <property type="match status" value="1"/>
</dbReference>
<evidence type="ECO:0000313" key="4">
    <source>
        <dbReference type="EMBL" id="KAK8563014.1"/>
    </source>
</evidence>
<keyword evidence="5" id="KW-1185">Reference proteome</keyword>
<dbReference type="InterPro" id="IPR003676">
    <property type="entry name" value="SAUR_fam"/>
</dbReference>
<accession>A0ABR2ENP9</accession>
<organism evidence="4 5">
    <name type="scientific">Hibiscus sabdariffa</name>
    <name type="common">roselle</name>
    <dbReference type="NCBI Taxonomy" id="183260"/>
    <lineage>
        <taxon>Eukaryota</taxon>
        <taxon>Viridiplantae</taxon>
        <taxon>Streptophyta</taxon>
        <taxon>Embryophyta</taxon>
        <taxon>Tracheophyta</taxon>
        <taxon>Spermatophyta</taxon>
        <taxon>Magnoliopsida</taxon>
        <taxon>eudicotyledons</taxon>
        <taxon>Gunneridae</taxon>
        <taxon>Pentapetalae</taxon>
        <taxon>rosids</taxon>
        <taxon>malvids</taxon>
        <taxon>Malvales</taxon>
        <taxon>Malvaceae</taxon>
        <taxon>Malvoideae</taxon>
        <taxon>Hibiscus</taxon>
    </lineage>
</organism>
<comment type="similarity">
    <text evidence="1">Belongs to the ARG7 family.</text>
</comment>
<dbReference type="PANTHER" id="PTHR31929">
    <property type="entry name" value="SAUR-LIKE AUXIN-RESPONSIVE PROTEIN FAMILY-RELATED"/>
    <property type="match status" value="1"/>
</dbReference>
<evidence type="ECO:0000256" key="1">
    <source>
        <dbReference type="ARBA" id="ARBA00006974"/>
    </source>
</evidence>
<sequence>MISYLPYTYIYTSKKKFIGNTYLHILNYETSLHLLPKFSAIFSVFPFKSKHPSKTTMAIRLPRIVSYKKVPKGYFAVYVGENQKRFVIPVSFLSQPLFQDLLGMSEEEFGYSPTGGLRIPCSEEIFVDVTSRLN</sequence>
<evidence type="ECO:0008006" key="6">
    <source>
        <dbReference type="Google" id="ProtNLM"/>
    </source>
</evidence>
<keyword evidence="3" id="KW-0341">Growth regulation</keyword>
<evidence type="ECO:0000256" key="3">
    <source>
        <dbReference type="ARBA" id="ARBA00022604"/>
    </source>
</evidence>
<evidence type="ECO:0000313" key="5">
    <source>
        <dbReference type="Proteomes" id="UP001472677"/>
    </source>
</evidence>
<gene>
    <name evidence="4" type="ORF">V6N12_011076</name>
</gene>
<dbReference type="EMBL" id="JBBPBM010000012">
    <property type="protein sequence ID" value="KAK8563014.1"/>
    <property type="molecule type" value="Genomic_DNA"/>
</dbReference>
<proteinExistence type="inferred from homology"/>
<protein>
    <recommendedName>
        <fullName evidence="6">Small auxin up regulated protein</fullName>
    </recommendedName>
</protein>
<keyword evidence="2" id="KW-0217">Developmental protein</keyword>
<name>A0ABR2ENP9_9ROSI</name>
<reference evidence="4 5" key="1">
    <citation type="journal article" date="2024" name="G3 (Bethesda)">
        <title>Genome assembly of Hibiscus sabdariffa L. provides insights into metabolisms of medicinal natural products.</title>
        <authorList>
            <person name="Kim T."/>
        </authorList>
    </citation>
    <scope>NUCLEOTIDE SEQUENCE [LARGE SCALE GENOMIC DNA]</scope>
    <source>
        <strain evidence="4">TK-2024</strain>
        <tissue evidence="4">Old leaves</tissue>
    </source>
</reference>
<comment type="caution">
    <text evidence="4">The sequence shown here is derived from an EMBL/GenBank/DDBJ whole genome shotgun (WGS) entry which is preliminary data.</text>
</comment>
<dbReference type="Proteomes" id="UP001472677">
    <property type="component" value="Unassembled WGS sequence"/>
</dbReference>